<feature type="signal peptide" evidence="1">
    <location>
        <begin position="1"/>
        <end position="20"/>
    </location>
</feature>
<sequence length="98" mass="10796">MLRLLSSYSLLTCDVVEVAGERAGGETDVGYVRVYGLSPVAEYFVPDEEGNSVAPAMELLQDKVLIDSWRGWTGFKKEEGEGDLNPEPLIPWCLNLSC</sequence>
<evidence type="ECO:0000256" key="1">
    <source>
        <dbReference type="SAM" id="SignalP"/>
    </source>
</evidence>
<dbReference type="OrthoDB" id="1606438at2759"/>
<dbReference type="PhylomeDB" id="A0A068V5H6"/>
<reference evidence="3" key="1">
    <citation type="journal article" date="2014" name="Science">
        <title>The coffee genome provides insight into the convergent evolution of caffeine biosynthesis.</title>
        <authorList>
            <person name="Denoeud F."/>
            <person name="Carretero-Paulet L."/>
            <person name="Dereeper A."/>
            <person name="Droc G."/>
            <person name="Guyot R."/>
            <person name="Pietrella M."/>
            <person name="Zheng C."/>
            <person name="Alberti A."/>
            <person name="Anthony F."/>
            <person name="Aprea G."/>
            <person name="Aury J.M."/>
            <person name="Bento P."/>
            <person name="Bernard M."/>
            <person name="Bocs S."/>
            <person name="Campa C."/>
            <person name="Cenci A."/>
            <person name="Combes M.C."/>
            <person name="Crouzillat D."/>
            <person name="Da Silva C."/>
            <person name="Daddiego L."/>
            <person name="De Bellis F."/>
            <person name="Dussert S."/>
            <person name="Garsmeur O."/>
            <person name="Gayraud T."/>
            <person name="Guignon V."/>
            <person name="Jahn K."/>
            <person name="Jamilloux V."/>
            <person name="Joet T."/>
            <person name="Labadie K."/>
            <person name="Lan T."/>
            <person name="Leclercq J."/>
            <person name="Lepelley M."/>
            <person name="Leroy T."/>
            <person name="Li L.T."/>
            <person name="Librado P."/>
            <person name="Lopez L."/>
            <person name="Munoz A."/>
            <person name="Noel B."/>
            <person name="Pallavicini A."/>
            <person name="Perrotta G."/>
            <person name="Poncet V."/>
            <person name="Pot D."/>
            <person name="Priyono X."/>
            <person name="Rigoreau M."/>
            <person name="Rouard M."/>
            <person name="Rozas J."/>
            <person name="Tranchant-Dubreuil C."/>
            <person name="VanBuren R."/>
            <person name="Zhang Q."/>
            <person name="Andrade A.C."/>
            <person name="Argout X."/>
            <person name="Bertrand B."/>
            <person name="de Kochko A."/>
            <person name="Graziosi G."/>
            <person name="Henry R.J."/>
            <person name="Jayarama X."/>
            <person name="Ming R."/>
            <person name="Nagai C."/>
            <person name="Rounsley S."/>
            <person name="Sankoff D."/>
            <person name="Giuliano G."/>
            <person name="Albert V.A."/>
            <person name="Wincker P."/>
            <person name="Lashermes P."/>
        </authorList>
    </citation>
    <scope>NUCLEOTIDE SEQUENCE [LARGE SCALE GENOMIC DNA]</scope>
    <source>
        <strain evidence="3">cv. DH200-94</strain>
    </source>
</reference>
<dbReference type="STRING" id="49390.A0A068V5H6"/>
<dbReference type="Gene3D" id="1.10.10.10">
    <property type="entry name" value="Winged helix-like DNA-binding domain superfamily/Winged helix DNA-binding domain"/>
    <property type="match status" value="1"/>
</dbReference>
<evidence type="ECO:0000313" key="3">
    <source>
        <dbReference type="Proteomes" id="UP000295252"/>
    </source>
</evidence>
<dbReference type="AlphaFoldDB" id="A0A068V5H6"/>
<proteinExistence type="predicted"/>
<feature type="chain" id="PRO_5001658270" evidence="1">
    <location>
        <begin position="21"/>
        <end position="98"/>
    </location>
</feature>
<keyword evidence="3" id="KW-1185">Reference proteome</keyword>
<dbReference type="Proteomes" id="UP000295252">
    <property type="component" value="Chromosome I"/>
</dbReference>
<dbReference type="InterPro" id="IPR036388">
    <property type="entry name" value="WH-like_DNA-bd_sf"/>
</dbReference>
<name>A0A068V5H6_COFCA</name>
<accession>A0A068V5H6</accession>
<evidence type="ECO:0000313" key="2">
    <source>
        <dbReference type="EMBL" id="CDP15754.1"/>
    </source>
</evidence>
<protein>
    <submittedName>
        <fullName evidence="2">Uncharacterized protein</fullName>
    </submittedName>
</protein>
<dbReference type="EMBL" id="HG739191">
    <property type="protein sequence ID" value="CDP15754.1"/>
    <property type="molecule type" value="Genomic_DNA"/>
</dbReference>
<gene>
    <name evidence="2" type="ORF">GSCOC_T00015814001</name>
</gene>
<organism evidence="2 3">
    <name type="scientific">Coffea canephora</name>
    <name type="common">Robusta coffee</name>
    <dbReference type="NCBI Taxonomy" id="49390"/>
    <lineage>
        <taxon>Eukaryota</taxon>
        <taxon>Viridiplantae</taxon>
        <taxon>Streptophyta</taxon>
        <taxon>Embryophyta</taxon>
        <taxon>Tracheophyta</taxon>
        <taxon>Spermatophyta</taxon>
        <taxon>Magnoliopsida</taxon>
        <taxon>eudicotyledons</taxon>
        <taxon>Gunneridae</taxon>
        <taxon>Pentapetalae</taxon>
        <taxon>asterids</taxon>
        <taxon>lamiids</taxon>
        <taxon>Gentianales</taxon>
        <taxon>Rubiaceae</taxon>
        <taxon>Ixoroideae</taxon>
        <taxon>Gardenieae complex</taxon>
        <taxon>Bertiereae - Coffeeae clade</taxon>
        <taxon>Coffeeae</taxon>
        <taxon>Coffea</taxon>
    </lineage>
</organism>
<keyword evidence="1" id="KW-0732">Signal</keyword>
<dbReference type="Gramene" id="CDP15754">
    <property type="protein sequence ID" value="CDP15754"/>
    <property type="gene ID" value="GSCOC_T00015814001"/>
</dbReference>
<dbReference type="InParanoid" id="A0A068V5H6"/>